<evidence type="ECO:0000313" key="2">
    <source>
        <dbReference type="EMBL" id="RZF35918.1"/>
    </source>
</evidence>
<dbReference type="InParanoid" id="A0A482WR34"/>
<dbReference type="Proteomes" id="UP000291343">
    <property type="component" value="Unassembled WGS sequence"/>
</dbReference>
<feature type="region of interest" description="Disordered" evidence="1">
    <location>
        <begin position="1"/>
        <end position="20"/>
    </location>
</feature>
<gene>
    <name evidence="2" type="ORF">LSTR_LSTR008488</name>
</gene>
<reference evidence="2 3" key="1">
    <citation type="journal article" date="2017" name="Gigascience">
        <title>Genome sequence of the small brown planthopper, Laodelphax striatellus.</title>
        <authorList>
            <person name="Zhu J."/>
            <person name="Jiang F."/>
            <person name="Wang X."/>
            <person name="Yang P."/>
            <person name="Bao Y."/>
            <person name="Zhao W."/>
            <person name="Wang W."/>
            <person name="Lu H."/>
            <person name="Wang Q."/>
            <person name="Cui N."/>
            <person name="Li J."/>
            <person name="Chen X."/>
            <person name="Luo L."/>
            <person name="Yu J."/>
            <person name="Kang L."/>
            <person name="Cui F."/>
        </authorList>
    </citation>
    <scope>NUCLEOTIDE SEQUENCE [LARGE SCALE GENOMIC DNA]</scope>
    <source>
        <strain evidence="2">Lst14</strain>
    </source>
</reference>
<proteinExistence type="predicted"/>
<name>A0A482WR34_LAOST</name>
<protein>
    <submittedName>
        <fullName evidence="2">Uncharacterized protein</fullName>
    </submittedName>
</protein>
<keyword evidence="3" id="KW-1185">Reference proteome</keyword>
<organism evidence="2 3">
    <name type="scientific">Laodelphax striatellus</name>
    <name type="common">Small brown planthopper</name>
    <name type="synonym">Delphax striatella</name>
    <dbReference type="NCBI Taxonomy" id="195883"/>
    <lineage>
        <taxon>Eukaryota</taxon>
        <taxon>Metazoa</taxon>
        <taxon>Ecdysozoa</taxon>
        <taxon>Arthropoda</taxon>
        <taxon>Hexapoda</taxon>
        <taxon>Insecta</taxon>
        <taxon>Pterygota</taxon>
        <taxon>Neoptera</taxon>
        <taxon>Paraneoptera</taxon>
        <taxon>Hemiptera</taxon>
        <taxon>Auchenorrhyncha</taxon>
        <taxon>Fulgoroidea</taxon>
        <taxon>Delphacidae</taxon>
        <taxon>Criomorphinae</taxon>
        <taxon>Laodelphax</taxon>
    </lineage>
</organism>
<comment type="caution">
    <text evidence="2">The sequence shown here is derived from an EMBL/GenBank/DDBJ whole genome shotgun (WGS) entry which is preliminary data.</text>
</comment>
<evidence type="ECO:0000313" key="3">
    <source>
        <dbReference type="Proteomes" id="UP000291343"/>
    </source>
</evidence>
<dbReference type="EMBL" id="QKKF02027198">
    <property type="protein sequence ID" value="RZF35918.1"/>
    <property type="molecule type" value="Genomic_DNA"/>
</dbReference>
<accession>A0A482WR34</accession>
<dbReference type="AlphaFoldDB" id="A0A482WR34"/>
<evidence type="ECO:0000256" key="1">
    <source>
        <dbReference type="SAM" id="MobiDB-lite"/>
    </source>
</evidence>
<sequence length="87" mass="10028">MLHAPAQAINRENPLGSRNFRSQAPKLQTTVFASQQLFHAPPLNFKYNLEQFPVEVEHWFFNQLRSPHAATQAGQVFQHLKHTAFAF</sequence>